<proteinExistence type="predicted"/>
<evidence type="ECO:0000313" key="1">
    <source>
        <dbReference type="EMBL" id="MBB4238504.1"/>
    </source>
</evidence>
<organism evidence="1 2">
    <name type="scientific">Rhizobium esperanzae</name>
    <dbReference type="NCBI Taxonomy" id="1967781"/>
    <lineage>
        <taxon>Bacteria</taxon>
        <taxon>Pseudomonadati</taxon>
        <taxon>Pseudomonadota</taxon>
        <taxon>Alphaproteobacteria</taxon>
        <taxon>Hyphomicrobiales</taxon>
        <taxon>Rhizobiaceae</taxon>
        <taxon>Rhizobium/Agrobacterium group</taxon>
        <taxon>Rhizobium</taxon>
    </lineage>
</organism>
<reference evidence="1 2" key="1">
    <citation type="submission" date="2020-08" db="EMBL/GenBank/DDBJ databases">
        <title>Genomic Encyclopedia of Type Strains, Phase IV (KMG-V): Genome sequencing to study the core and pangenomes of soil and plant-associated prokaryotes.</title>
        <authorList>
            <person name="Whitman W."/>
        </authorList>
    </citation>
    <scope>NUCLEOTIDE SEQUENCE [LARGE SCALE GENOMIC DNA]</scope>
    <source>
        <strain evidence="1 2">SEMIA 4089</strain>
    </source>
</reference>
<gene>
    <name evidence="1" type="ORF">GGD57_005116</name>
</gene>
<comment type="caution">
    <text evidence="1">The sequence shown here is derived from an EMBL/GenBank/DDBJ whole genome shotgun (WGS) entry which is preliminary data.</text>
</comment>
<dbReference type="AlphaFoldDB" id="A0A7W6R7W5"/>
<name>A0A7W6R7W5_9HYPH</name>
<dbReference type="Proteomes" id="UP000540909">
    <property type="component" value="Unassembled WGS sequence"/>
</dbReference>
<accession>A0A7W6R7W5</accession>
<dbReference type="EMBL" id="JACIFY010000022">
    <property type="protein sequence ID" value="MBB4238504.1"/>
    <property type="molecule type" value="Genomic_DNA"/>
</dbReference>
<protein>
    <submittedName>
        <fullName evidence="1">Uncharacterized protein</fullName>
    </submittedName>
</protein>
<sequence>MKIEIGFPEDLVARETNEVFESLVAADITAMRVLVEYGKGTYAEQNFRKSLPGDGGVLMLRSIPLAAFHEKDRLLERLGRRLRHGYPHHAYGWMCHSSDREFSRKAAQVI</sequence>
<evidence type="ECO:0000313" key="2">
    <source>
        <dbReference type="Proteomes" id="UP000540909"/>
    </source>
</evidence>